<keyword evidence="3" id="KW-1185">Reference proteome</keyword>
<name>A0ABX4FSP2_9GAMM</name>
<reference evidence="2 3" key="1">
    <citation type="journal article" date="2016" name="Antonie Van Leeuwenhoek">
        <title>Photobacterium sanguinicancri sp. nov. isolated from marine animals.</title>
        <authorList>
            <person name="Gomez-Gil B."/>
            <person name="Roque A."/>
            <person name="Rotllant G."/>
            <person name="Romalde J.L."/>
            <person name="Doce A."/>
            <person name="Eggermont M."/>
            <person name="Defoirdt T."/>
        </authorList>
    </citation>
    <scope>NUCLEOTIDE SEQUENCE [LARGE SCALE GENOMIC DNA]</scope>
    <source>
        <strain evidence="2 3">CAIM 1827</strain>
    </source>
</reference>
<comment type="caution">
    <text evidence="2">The sequence shown here is derived from an EMBL/GenBank/DDBJ whole genome shotgun (WGS) entry which is preliminary data.</text>
</comment>
<feature type="region of interest" description="Disordered" evidence="1">
    <location>
        <begin position="1"/>
        <end position="36"/>
    </location>
</feature>
<feature type="non-terminal residue" evidence="2">
    <location>
        <position position="1"/>
    </location>
</feature>
<evidence type="ECO:0000313" key="3">
    <source>
        <dbReference type="Proteomes" id="UP000215999"/>
    </source>
</evidence>
<evidence type="ECO:0000256" key="1">
    <source>
        <dbReference type="SAM" id="MobiDB-lite"/>
    </source>
</evidence>
<evidence type="ECO:0000313" key="2">
    <source>
        <dbReference type="EMBL" id="OZS41360.1"/>
    </source>
</evidence>
<proteinExistence type="predicted"/>
<dbReference type="Proteomes" id="UP000215999">
    <property type="component" value="Unassembled WGS sequence"/>
</dbReference>
<organism evidence="2 3">
    <name type="scientific">Photobacterium sanguinicancri</name>
    <dbReference type="NCBI Taxonomy" id="875932"/>
    <lineage>
        <taxon>Bacteria</taxon>
        <taxon>Pseudomonadati</taxon>
        <taxon>Pseudomonadota</taxon>
        <taxon>Gammaproteobacteria</taxon>
        <taxon>Vibrionales</taxon>
        <taxon>Vibrionaceae</taxon>
        <taxon>Photobacterium</taxon>
    </lineage>
</organism>
<protein>
    <submittedName>
        <fullName evidence="2">Uncharacterized protein</fullName>
    </submittedName>
</protein>
<gene>
    <name evidence="2" type="ORF">ASV53_24170</name>
</gene>
<sequence length="222" mass="24725">VEVTDNSVEKQKFNKTKHNSFAGPLSVPPNNNSGEKRKQSLLKALDNASYHKANKITNRLHWQGKNVPPSTKMRAMAPIMPGTSLTKRTTTVGGTAFAVGIILQVGRAKILYKTIRGYLSEFSKKIHSKNPNSIGGVFAVTIIYLKVERSYGRAPIFSGVHLINLIDSTDDFRPNTYISSIITETCHPSYKAKGEKLESININQLERPNQYETATLFVKCSW</sequence>
<dbReference type="EMBL" id="NOIF01000384">
    <property type="protein sequence ID" value="OZS41360.1"/>
    <property type="molecule type" value="Genomic_DNA"/>
</dbReference>
<dbReference type="RefSeq" id="WP_189337965.1">
    <property type="nucleotide sequence ID" value="NZ_NOIF01000384.1"/>
</dbReference>
<accession>A0ABX4FSP2</accession>